<reference evidence="2 3" key="1">
    <citation type="submission" date="2019-07" db="EMBL/GenBank/DDBJ databases">
        <title>Microlunatus dokdonensis sp. nov. isolated from the rhizospheric soil of the wild plant Elymus tsukushiensis.</title>
        <authorList>
            <person name="Ghim S.-Y."/>
            <person name="Hwang Y.-J."/>
            <person name="Son J.-S."/>
            <person name="Shin J.-H."/>
        </authorList>
    </citation>
    <scope>NUCLEOTIDE SEQUENCE [LARGE SCALE GENOMIC DNA]</scope>
    <source>
        <strain evidence="2 3">KUDC0627</strain>
    </source>
</reference>
<keyword evidence="1" id="KW-1133">Transmembrane helix</keyword>
<accession>A0A516Q046</accession>
<keyword evidence="1" id="KW-0812">Transmembrane</keyword>
<keyword evidence="3" id="KW-1185">Reference proteome</keyword>
<dbReference type="Proteomes" id="UP000319263">
    <property type="component" value="Chromosome"/>
</dbReference>
<feature type="transmembrane region" description="Helical" evidence="1">
    <location>
        <begin position="83"/>
        <end position="104"/>
    </location>
</feature>
<proteinExistence type="predicted"/>
<protein>
    <submittedName>
        <fullName evidence="2">DUF3093 domain-containing protein</fullName>
    </submittedName>
</protein>
<name>A0A516Q046_9ACTN</name>
<dbReference type="EMBL" id="CP041692">
    <property type="protein sequence ID" value="QDP96591.1"/>
    <property type="molecule type" value="Genomic_DNA"/>
</dbReference>
<evidence type="ECO:0000313" key="2">
    <source>
        <dbReference type="EMBL" id="QDP96591.1"/>
    </source>
</evidence>
<dbReference type="Pfam" id="PF11292">
    <property type="entry name" value="DUF3093"/>
    <property type="match status" value="1"/>
</dbReference>
<evidence type="ECO:0000313" key="3">
    <source>
        <dbReference type="Proteomes" id="UP000319263"/>
    </source>
</evidence>
<dbReference type="OrthoDB" id="3217020at2"/>
<gene>
    <name evidence="2" type="ORF">FOE78_12340</name>
</gene>
<evidence type="ECO:0000256" key="1">
    <source>
        <dbReference type="SAM" id="Phobius"/>
    </source>
</evidence>
<keyword evidence="1" id="KW-0472">Membrane</keyword>
<sequence>MTLYAAPYDAPVGRQVPYGWGVSEPVPNASPGVSSPAVSNRRQPGGTLPSHRELLWVPVGWWILAGLFALSMFVAVLFYLGPWIAIGTFVVLMAIITAVFVPYGRLTIRTDEDRLWVGRANIEWRYIIQVRALDEQQTRQRRGPRADARAFLTLRPYLSRAVELTISDAEDPTPYWLVSSRRADQFANAVRARISPESGDTRDSVER</sequence>
<dbReference type="KEGG" id="mik:FOE78_12340"/>
<organism evidence="2 3">
    <name type="scientific">Microlunatus elymi</name>
    <dbReference type="NCBI Taxonomy" id="2596828"/>
    <lineage>
        <taxon>Bacteria</taxon>
        <taxon>Bacillati</taxon>
        <taxon>Actinomycetota</taxon>
        <taxon>Actinomycetes</taxon>
        <taxon>Propionibacteriales</taxon>
        <taxon>Propionibacteriaceae</taxon>
        <taxon>Microlunatus</taxon>
    </lineage>
</organism>
<dbReference type="AlphaFoldDB" id="A0A516Q046"/>
<feature type="transmembrane region" description="Helical" evidence="1">
    <location>
        <begin position="54"/>
        <end position="77"/>
    </location>
</feature>
<dbReference type="InterPro" id="IPR021443">
    <property type="entry name" value="DUF3093"/>
</dbReference>